<keyword evidence="3" id="KW-0106">Calcium</keyword>
<dbReference type="Pfam" id="PF13499">
    <property type="entry name" value="EF-hand_7"/>
    <property type="match status" value="2"/>
</dbReference>
<feature type="domain" description="EF-hand" evidence="4">
    <location>
        <begin position="8"/>
        <end position="43"/>
    </location>
</feature>
<reference evidence="5 6" key="1">
    <citation type="journal article" date="2018" name="Front. Microbiol.">
        <title>Genomic and genetic insights into a cosmopolitan fungus, Paecilomyces variotii (Eurotiales).</title>
        <authorList>
            <person name="Urquhart A.S."/>
            <person name="Mondo S.J."/>
            <person name="Makela M.R."/>
            <person name="Hane J.K."/>
            <person name="Wiebenga A."/>
            <person name="He G."/>
            <person name="Mihaltcheva S."/>
            <person name="Pangilinan J."/>
            <person name="Lipzen A."/>
            <person name="Barry K."/>
            <person name="de Vries R.P."/>
            <person name="Grigoriev I.V."/>
            <person name="Idnurm A."/>
        </authorList>
    </citation>
    <scope>NUCLEOTIDE SEQUENCE [LARGE SCALE GENOMIC DNA]</scope>
    <source>
        <strain evidence="5 6">CBS 101075</strain>
    </source>
</reference>
<dbReference type="InterPro" id="IPR018247">
    <property type="entry name" value="EF_Hand_1_Ca_BS"/>
</dbReference>
<dbReference type="VEuPathDB" id="FungiDB:C8Q69DRAFT_122932"/>
<comment type="caution">
    <text evidence="5">The sequence shown here is derived from an EMBL/GenBank/DDBJ whole genome shotgun (WGS) entry which is preliminary data.</text>
</comment>
<dbReference type="Proteomes" id="UP000283841">
    <property type="component" value="Unassembled WGS sequence"/>
</dbReference>
<dbReference type="PANTHER" id="PTHR23048:SF0">
    <property type="entry name" value="CALMODULIN LIKE 3"/>
    <property type="match status" value="1"/>
</dbReference>
<feature type="domain" description="EF-hand" evidence="4">
    <location>
        <begin position="83"/>
        <end position="118"/>
    </location>
</feature>
<dbReference type="RefSeq" id="XP_028481259.1">
    <property type="nucleotide sequence ID" value="XM_028625230.1"/>
</dbReference>
<feature type="domain" description="EF-hand" evidence="4">
    <location>
        <begin position="119"/>
        <end position="151"/>
    </location>
</feature>
<name>A0A443HIJ8_BYSSP</name>
<proteinExistence type="predicted"/>
<dbReference type="AlphaFoldDB" id="A0A443HIJ8"/>
<accession>A0A443HIJ8</accession>
<dbReference type="InterPro" id="IPR011992">
    <property type="entry name" value="EF-hand-dom_pair"/>
</dbReference>
<dbReference type="STRING" id="264951.A0A443HIJ8"/>
<dbReference type="PROSITE" id="PS50222">
    <property type="entry name" value="EF_HAND_2"/>
    <property type="match status" value="3"/>
</dbReference>
<dbReference type="PANTHER" id="PTHR23048">
    <property type="entry name" value="MYOSIN LIGHT CHAIN 1, 3"/>
    <property type="match status" value="1"/>
</dbReference>
<dbReference type="GO" id="GO:0016460">
    <property type="term" value="C:myosin II complex"/>
    <property type="evidence" value="ECO:0007669"/>
    <property type="project" value="TreeGrafter"/>
</dbReference>
<gene>
    <name evidence="5" type="ORF">C8Q69DRAFT_122932</name>
</gene>
<keyword evidence="2" id="KW-0677">Repeat</keyword>
<evidence type="ECO:0000259" key="4">
    <source>
        <dbReference type="PROSITE" id="PS50222"/>
    </source>
</evidence>
<dbReference type="InterPro" id="IPR050230">
    <property type="entry name" value="CALM/Myosin/TropC-like"/>
</dbReference>
<dbReference type="SUPFAM" id="SSF47473">
    <property type="entry name" value="EF-hand"/>
    <property type="match status" value="1"/>
</dbReference>
<evidence type="ECO:0000313" key="5">
    <source>
        <dbReference type="EMBL" id="RWQ91614.1"/>
    </source>
</evidence>
<dbReference type="InterPro" id="IPR002048">
    <property type="entry name" value="EF_hand_dom"/>
</dbReference>
<protein>
    <recommendedName>
        <fullName evidence="1">Calmodulin</fullName>
    </recommendedName>
</protein>
<dbReference type="GO" id="GO:0005509">
    <property type="term" value="F:calcium ion binding"/>
    <property type="evidence" value="ECO:0007669"/>
    <property type="project" value="InterPro"/>
</dbReference>
<dbReference type="SMART" id="SM00054">
    <property type="entry name" value="EFh"/>
    <property type="match status" value="3"/>
</dbReference>
<dbReference type="FunFam" id="1.10.238.10:FF:000003">
    <property type="entry name" value="Calmodulin A"/>
    <property type="match status" value="1"/>
</dbReference>
<dbReference type="EMBL" id="RCNU01000018">
    <property type="protein sequence ID" value="RWQ91614.1"/>
    <property type="molecule type" value="Genomic_DNA"/>
</dbReference>
<keyword evidence="6" id="KW-1185">Reference proteome</keyword>
<dbReference type="GeneID" id="39594507"/>
<organism evidence="5 6">
    <name type="scientific">Byssochlamys spectabilis</name>
    <name type="common">Paecilomyces variotii</name>
    <dbReference type="NCBI Taxonomy" id="264951"/>
    <lineage>
        <taxon>Eukaryota</taxon>
        <taxon>Fungi</taxon>
        <taxon>Dikarya</taxon>
        <taxon>Ascomycota</taxon>
        <taxon>Pezizomycotina</taxon>
        <taxon>Eurotiomycetes</taxon>
        <taxon>Eurotiomycetidae</taxon>
        <taxon>Eurotiales</taxon>
        <taxon>Thermoascaceae</taxon>
        <taxon>Paecilomyces</taxon>
    </lineage>
</organism>
<evidence type="ECO:0000256" key="3">
    <source>
        <dbReference type="ARBA" id="ARBA00022837"/>
    </source>
</evidence>
<dbReference type="Gene3D" id="1.10.238.10">
    <property type="entry name" value="EF-hand"/>
    <property type="match status" value="2"/>
</dbReference>
<dbReference type="CDD" id="cd00051">
    <property type="entry name" value="EFh"/>
    <property type="match status" value="1"/>
</dbReference>
<evidence type="ECO:0000256" key="1">
    <source>
        <dbReference type="ARBA" id="ARBA00020786"/>
    </source>
</evidence>
<sequence length="151" mass="17212">MGKQLTAEQVSQYQKAFALLDRDKDGNITVKDLSGVMRSFGQEYTLFELEEVIKQIGAGKKEGAIQFSEFARVMQSRDDEESDSDLNLREAFVIFDRDGNGYISASCLRQVMNSFGVQVTDSEVDEMLRRADHNGDGKIDYEDFCRLMRQK</sequence>
<dbReference type="PROSITE" id="PS00018">
    <property type="entry name" value="EF_HAND_1"/>
    <property type="match status" value="2"/>
</dbReference>
<evidence type="ECO:0000256" key="2">
    <source>
        <dbReference type="ARBA" id="ARBA00022737"/>
    </source>
</evidence>
<evidence type="ECO:0000313" key="6">
    <source>
        <dbReference type="Proteomes" id="UP000283841"/>
    </source>
</evidence>